<evidence type="ECO:0000256" key="12">
    <source>
        <dbReference type="ARBA" id="ARBA00023012"/>
    </source>
</evidence>
<dbReference type="Gene3D" id="3.30.565.10">
    <property type="entry name" value="Histidine kinase-like ATPase, C-terminal domain"/>
    <property type="match status" value="1"/>
</dbReference>
<dbReference type="PROSITE" id="PS00550">
    <property type="entry name" value="HEMERYTHRINS"/>
    <property type="match status" value="1"/>
</dbReference>
<accession>A0A1E5Q361</accession>
<dbReference type="SUPFAM" id="SSF55785">
    <property type="entry name" value="PYP-like sensor domain (PAS domain)"/>
    <property type="match status" value="1"/>
</dbReference>
<keyword evidence="15" id="KW-0812">Transmembrane</keyword>
<dbReference type="SMART" id="SM00387">
    <property type="entry name" value="HATPase_c"/>
    <property type="match status" value="1"/>
</dbReference>
<dbReference type="Pfam" id="PF01814">
    <property type="entry name" value="Hemerythrin"/>
    <property type="match status" value="1"/>
</dbReference>
<evidence type="ECO:0000313" key="20">
    <source>
        <dbReference type="Proteomes" id="UP000095347"/>
    </source>
</evidence>
<dbReference type="RefSeq" id="WP_069959567.1">
    <property type="nucleotide sequence ID" value="NZ_MCGG01000085.1"/>
</dbReference>
<dbReference type="GO" id="GO:0005524">
    <property type="term" value="F:ATP binding"/>
    <property type="evidence" value="ECO:0007669"/>
    <property type="project" value="UniProtKB-KW"/>
</dbReference>
<evidence type="ECO:0000256" key="3">
    <source>
        <dbReference type="ARBA" id="ARBA00010587"/>
    </source>
</evidence>
<dbReference type="GO" id="GO:0046872">
    <property type="term" value="F:metal ion binding"/>
    <property type="evidence" value="ECO:0007669"/>
    <property type="project" value="UniProtKB-KW"/>
</dbReference>
<dbReference type="SUPFAM" id="SSF47384">
    <property type="entry name" value="Homodimeric domain of signal transducing histidine kinase"/>
    <property type="match status" value="1"/>
</dbReference>
<dbReference type="InterPro" id="IPR003594">
    <property type="entry name" value="HATPase_dom"/>
</dbReference>
<dbReference type="CDD" id="cd00082">
    <property type="entry name" value="HisKA"/>
    <property type="match status" value="1"/>
</dbReference>
<evidence type="ECO:0000256" key="11">
    <source>
        <dbReference type="ARBA" id="ARBA00023004"/>
    </source>
</evidence>
<dbReference type="InterPro" id="IPR012312">
    <property type="entry name" value="Hemerythrin-like"/>
</dbReference>
<comment type="similarity">
    <text evidence="3">Belongs to the hemerythrin family.</text>
</comment>
<keyword evidence="5" id="KW-0597">Phosphoprotein</keyword>
<evidence type="ECO:0000259" key="16">
    <source>
        <dbReference type="PROSITE" id="PS50109"/>
    </source>
</evidence>
<evidence type="ECO:0000259" key="17">
    <source>
        <dbReference type="PROSITE" id="PS50112"/>
    </source>
</evidence>
<keyword evidence="9" id="KW-0418">Kinase</keyword>
<dbReference type="InterPro" id="IPR000014">
    <property type="entry name" value="PAS"/>
</dbReference>
<evidence type="ECO:0000256" key="6">
    <source>
        <dbReference type="ARBA" id="ARBA00022679"/>
    </source>
</evidence>
<dbReference type="PRINTS" id="PR00344">
    <property type="entry name" value="BCTRLSENSOR"/>
</dbReference>
<keyword evidence="12" id="KW-0902">Two-component regulatory system</keyword>
<keyword evidence="15" id="KW-1133">Transmembrane helix</keyword>
<dbReference type="InterPro" id="IPR003661">
    <property type="entry name" value="HisK_dim/P_dom"/>
</dbReference>
<dbReference type="PANTHER" id="PTHR43711">
    <property type="entry name" value="TWO-COMPONENT HISTIDINE KINASE"/>
    <property type="match status" value="1"/>
</dbReference>
<dbReference type="SUPFAM" id="SSF47188">
    <property type="entry name" value="Hemerythrin-like"/>
    <property type="match status" value="1"/>
</dbReference>
<comment type="caution">
    <text evidence="19">The sequence shown here is derived from an EMBL/GenBank/DDBJ whole genome shotgun (WGS) entry which is preliminary data.</text>
</comment>
<dbReference type="GO" id="GO:0000155">
    <property type="term" value="F:phosphorelay sensor kinase activity"/>
    <property type="evidence" value="ECO:0007669"/>
    <property type="project" value="InterPro"/>
</dbReference>
<feature type="transmembrane region" description="Helical" evidence="15">
    <location>
        <begin position="6"/>
        <end position="29"/>
    </location>
</feature>
<keyword evidence="13 15" id="KW-0472">Membrane</keyword>
<dbReference type="NCBIfam" id="TIGR02481">
    <property type="entry name" value="hemeryth_dom"/>
    <property type="match status" value="1"/>
</dbReference>
<dbReference type="NCBIfam" id="TIGR00229">
    <property type="entry name" value="sensory_box"/>
    <property type="match status" value="1"/>
</dbReference>
<dbReference type="InterPro" id="IPR036890">
    <property type="entry name" value="HATPase_C_sf"/>
</dbReference>
<dbReference type="InterPro" id="IPR012827">
    <property type="entry name" value="Hemerythrin_metal-bd"/>
</dbReference>
<proteinExistence type="inferred from homology"/>
<feature type="domain" description="Histidine kinase" evidence="16">
    <location>
        <begin position="396"/>
        <end position="617"/>
    </location>
</feature>
<evidence type="ECO:0000256" key="2">
    <source>
        <dbReference type="ARBA" id="ARBA00004370"/>
    </source>
</evidence>
<dbReference type="PROSITE" id="PS50109">
    <property type="entry name" value="HIS_KIN"/>
    <property type="match status" value="1"/>
</dbReference>
<dbReference type="Pfam" id="PF02518">
    <property type="entry name" value="HATPase_c"/>
    <property type="match status" value="1"/>
</dbReference>
<dbReference type="InterPro" id="IPR035938">
    <property type="entry name" value="Hemerythrin-like_sf"/>
</dbReference>
<dbReference type="GO" id="GO:0016020">
    <property type="term" value="C:membrane"/>
    <property type="evidence" value="ECO:0007669"/>
    <property type="project" value="UniProtKB-SubCell"/>
</dbReference>
<feature type="coiled-coil region" evidence="14">
    <location>
        <begin position="222"/>
        <end position="253"/>
    </location>
</feature>
<dbReference type="PROSITE" id="PS50113">
    <property type="entry name" value="PAC"/>
    <property type="match status" value="1"/>
</dbReference>
<dbReference type="InterPro" id="IPR016131">
    <property type="entry name" value="Haemerythrin_Fe_BS"/>
</dbReference>
<dbReference type="Pfam" id="PF13426">
    <property type="entry name" value="PAS_9"/>
    <property type="match status" value="1"/>
</dbReference>
<keyword evidence="10" id="KW-0067">ATP-binding</keyword>
<keyword evidence="14" id="KW-0175">Coiled coil</keyword>
<dbReference type="EMBL" id="MCGG01000085">
    <property type="protein sequence ID" value="OEJ63760.1"/>
    <property type="molecule type" value="Genomic_DNA"/>
</dbReference>
<evidence type="ECO:0000256" key="10">
    <source>
        <dbReference type="ARBA" id="ARBA00022840"/>
    </source>
</evidence>
<evidence type="ECO:0000256" key="14">
    <source>
        <dbReference type="SAM" id="Coils"/>
    </source>
</evidence>
<keyword evidence="7" id="KW-0479">Metal-binding</keyword>
<keyword evidence="20" id="KW-1185">Reference proteome</keyword>
<dbReference type="Gene3D" id="3.30.450.20">
    <property type="entry name" value="PAS domain"/>
    <property type="match status" value="1"/>
</dbReference>
<dbReference type="AlphaFoldDB" id="A0A1E5Q361"/>
<dbReference type="CDD" id="cd00130">
    <property type="entry name" value="PAS"/>
    <property type="match status" value="1"/>
</dbReference>
<dbReference type="Gene3D" id="6.10.340.10">
    <property type="match status" value="1"/>
</dbReference>
<dbReference type="EC" id="2.7.13.3" evidence="4"/>
<evidence type="ECO:0000256" key="9">
    <source>
        <dbReference type="ARBA" id="ARBA00022777"/>
    </source>
</evidence>
<dbReference type="CDD" id="cd12107">
    <property type="entry name" value="Hemerythrin"/>
    <property type="match status" value="1"/>
</dbReference>
<dbReference type="InterPro" id="IPR005467">
    <property type="entry name" value="His_kinase_dom"/>
</dbReference>
<dbReference type="OrthoDB" id="9808408at2"/>
<sequence length="769" mass="87136">MKYSIYAALTLIITLTVLTIMTGHGYLMYADERDRTISDAKIQTKETLNSLTQNIVDLVESYSVHEYENLLKTEVENGGYLAILVKDRNMGSILGVDRFVTGYMHDENWNIVSFNPESPQHNQILANSFFEKSSEITSSMGESLGVLTIFNSDREIQKSLESMVYTHVVDTILISAMLILILITLLRQVVLKPVYLVQSSLEKTDDAGIPIENVAVKAPREIEELENSINTMIEAIRSSRQELEREHEILAASEHKFRHIIESTTEGYWAIDPSSLQVIEANNALCRMLGYENHEMLGKQSMVFCDEENAKVLAAHAEKISNTDYRQYEVALRHKDGFNVPAFFNACTFRDSDGHAIFAYAFISDLTTQKNIQHDLQLARDHAETANKAKSEFLASMSHELRTPLNAVLGFSQLLQYDPEHPLEKVQNEHVEAIIEGGSHLLSLVNEVLDLAKIEANQETVTLEEVSANKVVSECINLLSLTGLEDKIKIHDHFSDQDEMIIRTDKKRFKQIIINLLSNAIKYNRTNGTVIVSGYETDEGFIHISIKDTGLGISDDNRGNVFQMFHRIGDDPTIAREGTGIGLTVSKLLIDRLAGRIDFESEVGVGTTFWIELPMASNQKAIIWAENLKIGVDIIDKEHQEITESINRISFLDGNPPELSKHIDDFVILTLIHFEHEEVVMKACEYPEYASHKMQHEEMGLKIHQIASQIKESPTLQNISKLQHFLKKSWIGHVFHEDMKIKPYTSGKAHQIRQAVSETQRQTQFMVPR</sequence>
<evidence type="ECO:0000256" key="8">
    <source>
        <dbReference type="ARBA" id="ARBA00022741"/>
    </source>
</evidence>
<keyword evidence="11" id="KW-0408">Iron</keyword>
<dbReference type="FunFam" id="3.30.565.10:FF:000006">
    <property type="entry name" value="Sensor histidine kinase WalK"/>
    <property type="match status" value="1"/>
</dbReference>
<dbReference type="InterPro" id="IPR036097">
    <property type="entry name" value="HisK_dim/P_sf"/>
</dbReference>
<dbReference type="InterPro" id="IPR050736">
    <property type="entry name" value="Sensor_HK_Regulatory"/>
</dbReference>
<feature type="domain" description="PAC" evidence="18">
    <location>
        <begin position="326"/>
        <end position="378"/>
    </location>
</feature>
<dbReference type="SMART" id="SM00388">
    <property type="entry name" value="HisKA"/>
    <property type="match status" value="1"/>
</dbReference>
<evidence type="ECO:0000313" key="19">
    <source>
        <dbReference type="EMBL" id="OEJ63760.1"/>
    </source>
</evidence>
<evidence type="ECO:0000256" key="13">
    <source>
        <dbReference type="ARBA" id="ARBA00023136"/>
    </source>
</evidence>
<evidence type="ECO:0000256" key="4">
    <source>
        <dbReference type="ARBA" id="ARBA00012438"/>
    </source>
</evidence>
<gene>
    <name evidence="19" type="ORF">BEN30_17415</name>
</gene>
<feature type="domain" description="PAS" evidence="17">
    <location>
        <begin position="253"/>
        <end position="302"/>
    </location>
</feature>
<dbReference type="Pfam" id="PF00512">
    <property type="entry name" value="HisKA"/>
    <property type="match status" value="1"/>
</dbReference>
<dbReference type="InterPro" id="IPR000700">
    <property type="entry name" value="PAS-assoc_C"/>
</dbReference>
<dbReference type="FunFam" id="1.10.287.130:FF:000038">
    <property type="entry name" value="Sensory transduction histidine kinase"/>
    <property type="match status" value="1"/>
</dbReference>
<evidence type="ECO:0000256" key="15">
    <source>
        <dbReference type="SAM" id="Phobius"/>
    </source>
</evidence>
<comment type="subcellular location">
    <subcellularLocation>
        <location evidence="2">Membrane</location>
    </subcellularLocation>
</comment>
<dbReference type="InterPro" id="IPR004358">
    <property type="entry name" value="Sig_transdc_His_kin-like_C"/>
</dbReference>
<reference evidence="20" key="1">
    <citation type="submission" date="2016-07" db="EMBL/GenBank/DDBJ databases">
        <authorList>
            <person name="Florea S."/>
            <person name="Webb J.S."/>
            <person name="Jaromczyk J."/>
            <person name="Schardl C.L."/>
        </authorList>
    </citation>
    <scope>NUCLEOTIDE SEQUENCE [LARGE SCALE GENOMIC DNA]</scope>
    <source>
        <strain evidence="20">MV-1</strain>
    </source>
</reference>
<evidence type="ECO:0000259" key="18">
    <source>
        <dbReference type="PROSITE" id="PS50113"/>
    </source>
</evidence>
<name>A0A1E5Q361_9PROT</name>
<protein>
    <recommendedName>
        <fullName evidence="4">histidine kinase</fullName>
        <ecNumber evidence="4">2.7.13.3</ecNumber>
    </recommendedName>
</protein>
<dbReference type="Proteomes" id="UP000095347">
    <property type="component" value="Unassembled WGS sequence"/>
</dbReference>
<dbReference type="SUPFAM" id="SSF55874">
    <property type="entry name" value="ATPase domain of HSP90 chaperone/DNA topoisomerase II/histidine kinase"/>
    <property type="match status" value="1"/>
</dbReference>
<comment type="catalytic activity">
    <reaction evidence="1">
        <text>ATP + protein L-histidine = ADP + protein N-phospho-L-histidine.</text>
        <dbReference type="EC" id="2.7.13.3"/>
    </reaction>
</comment>
<dbReference type="InterPro" id="IPR035965">
    <property type="entry name" value="PAS-like_dom_sf"/>
</dbReference>
<dbReference type="STRING" id="28181.BEN30_17415"/>
<keyword evidence="8" id="KW-0547">Nucleotide-binding</keyword>
<dbReference type="PROSITE" id="PS50112">
    <property type="entry name" value="PAS"/>
    <property type="match status" value="1"/>
</dbReference>
<evidence type="ECO:0000256" key="5">
    <source>
        <dbReference type="ARBA" id="ARBA00022553"/>
    </source>
</evidence>
<dbReference type="Gene3D" id="1.10.287.130">
    <property type="match status" value="1"/>
</dbReference>
<organism evidence="19 20">
    <name type="scientific">Magnetovibrio blakemorei</name>
    <dbReference type="NCBI Taxonomy" id="28181"/>
    <lineage>
        <taxon>Bacteria</taxon>
        <taxon>Pseudomonadati</taxon>
        <taxon>Pseudomonadota</taxon>
        <taxon>Alphaproteobacteria</taxon>
        <taxon>Rhodospirillales</taxon>
        <taxon>Magnetovibrionaceae</taxon>
        <taxon>Magnetovibrio</taxon>
    </lineage>
</organism>
<dbReference type="SMART" id="SM00091">
    <property type="entry name" value="PAS"/>
    <property type="match status" value="1"/>
</dbReference>
<dbReference type="Gene3D" id="1.20.120.50">
    <property type="entry name" value="Hemerythrin-like"/>
    <property type="match status" value="1"/>
</dbReference>
<keyword evidence="6" id="KW-0808">Transferase</keyword>
<evidence type="ECO:0000256" key="1">
    <source>
        <dbReference type="ARBA" id="ARBA00000085"/>
    </source>
</evidence>
<dbReference type="PANTHER" id="PTHR43711:SF1">
    <property type="entry name" value="HISTIDINE KINASE 1"/>
    <property type="match status" value="1"/>
</dbReference>
<feature type="transmembrane region" description="Helical" evidence="15">
    <location>
        <begin position="164"/>
        <end position="186"/>
    </location>
</feature>
<evidence type="ECO:0000256" key="7">
    <source>
        <dbReference type="ARBA" id="ARBA00022723"/>
    </source>
</evidence>